<evidence type="ECO:0000259" key="1">
    <source>
        <dbReference type="PROSITE" id="PS50035"/>
    </source>
</evidence>
<dbReference type="InterPro" id="IPR001736">
    <property type="entry name" value="PLipase_D/transphosphatidylase"/>
</dbReference>
<organism evidence="2 3">
    <name type="scientific">Jiangella mangrovi</name>
    <dbReference type="NCBI Taxonomy" id="1524084"/>
    <lineage>
        <taxon>Bacteria</taxon>
        <taxon>Bacillati</taxon>
        <taxon>Actinomycetota</taxon>
        <taxon>Actinomycetes</taxon>
        <taxon>Jiangellales</taxon>
        <taxon>Jiangellaceae</taxon>
        <taxon>Jiangella</taxon>
    </lineage>
</organism>
<dbReference type="Proteomes" id="UP000542813">
    <property type="component" value="Unassembled WGS sequence"/>
</dbReference>
<gene>
    <name evidence="2" type="ORF">HD601_001295</name>
</gene>
<dbReference type="GO" id="GO:0006793">
    <property type="term" value="P:phosphorus metabolic process"/>
    <property type="evidence" value="ECO:0007669"/>
    <property type="project" value="UniProtKB-ARBA"/>
</dbReference>
<dbReference type="RefSeq" id="WP_184820329.1">
    <property type="nucleotide sequence ID" value="NZ_JACHMM010000001.1"/>
</dbReference>
<dbReference type="GO" id="GO:0003824">
    <property type="term" value="F:catalytic activity"/>
    <property type="evidence" value="ECO:0007669"/>
    <property type="project" value="InterPro"/>
</dbReference>
<keyword evidence="3" id="KW-1185">Reference proteome</keyword>
<protein>
    <recommendedName>
        <fullName evidence="1">PLD phosphodiesterase domain-containing protein</fullName>
    </recommendedName>
</protein>
<reference evidence="2 3" key="1">
    <citation type="submission" date="2020-08" db="EMBL/GenBank/DDBJ databases">
        <title>Sequencing the genomes of 1000 actinobacteria strains.</title>
        <authorList>
            <person name="Klenk H.-P."/>
        </authorList>
    </citation>
    <scope>NUCLEOTIDE SEQUENCE [LARGE SCALE GENOMIC DNA]</scope>
    <source>
        <strain evidence="2 3">DSM 102122</strain>
    </source>
</reference>
<name>A0A7W9GMV9_9ACTN</name>
<sequence length="390" mass="43204">MLTEHGRLILSELVAIVAQEEVLRLAYDGLTTEYKVVDNSLRWRPRDLRDHDILEIPAFPADPPTVGPSETSAVRTALDDVTRKADKELLTVLGLAEKREKFFLRAVALVFESADRADETSVHFIIDGRASEQHDLAFARAEGQRKLGIVGSLRESASAVDAVIGDQLVAQRTDETEIIALRRLTEDYKNQLVAVEARTLSATDQQQDDLVDKASTLAVKLDEAEAALAAIPVRVLEVHEHAPLLFDALKGAREKLLIVSPWIRAAVVTPAFMAALETLLKKGVTISIGYGIGDDGGSHGKDRDAEAALKEMALKYANFNFRRLGDTHAKVLILDERYAVVTSFNWLSFKGDPDRPFRDERGTLITLASEIERLYQDYFTRISSSQGSLR</sequence>
<feature type="domain" description="PLD phosphodiesterase" evidence="1">
    <location>
        <begin position="323"/>
        <end position="350"/>
    </location>
</feature>
<proteinExistence type="predicted"/>
<evidence type="ECO:0000313" key="3">
    <source>
        <dbReference type="Proteomes" id="UP000542813"/>
    </source>
</evidence>
<evidence type="ECO:0000313" key="2">
    <source>
        <dbReference type="EMBL" id="MBB5786720.1"/>
    </source>
</evidence>
<dbReference type="Pfam" id="PF13091">
    <property type="entry name" value="PLDc_2"/>
    <property type="match status" value="1"/>
</dbReference>
<dbReference type="SUPFAM" id="SSF56024">
    <property type="entry name" value="Phospholipase D/nuclease"/>
    <property type="match status" value="1"/>
</dbReference>
<dbReference type="InterPro" id="IPR025202">
    <property type="entry name" value="PLD-like_dom"/>
</dbReference>
<dbReference type="Gene3D" id="3.30.870.10">
    <property type="entry name" value="Endonuclease Chain A"/>
    <property type="match status" value="1"/>
</dbReference>
<comment type="caution">
    <text evidence="2">The sequence shown here is derived from an EMBL/GenBank/DDBJ whole genome shotgun (WGS) entry which is preliminary data.</text>
</comment>
<accession>A0A7W9GMV9</accession>
<dbReference type="EMBL" id="JACHMM010000001">
    <property type="protein sequence ID" value="MBB5786720.1"/>
    <property type="molecule type" value="Genomic_DNA"/>
</dbReference>
<dbReference type="AlphaFoldDB" id="A0A7W9GMV9"/>
<dbReference type="PROSITE" id="PS50035">
    <property type="entry name" value="PLD"/>
    <property type="match status" value="1"/>
</dbReference>